<dbReference type="EMBL" id="JBHRTN010000004">
    <property type="protein sequence ID" value="MFC3124093.1"/>
    <property type="molecule type" value="Genomic_DNA"/>
</dbReference>
<sequence>MNVLAREPNLGPAMSSTAMAGAGEELGFLHAPRQGGWPLLILRWGRFEAEVDGPFCGFLRMGKVESYARFEEESGWFWQREAGTTEVSLGRYRVTVSRQPEA</sequence>
<accession>A0ABV7FWR5</accession>
<protein>
    <submittedName>
        <fullName evidence="1">Uncharacterized protein</fullName>
    </submittedName>
</protein>
<keyword evidence="2" id="KW-1185">Reference proteome</keyword>
<proteinExistence type="predicted"/>
<organism evidence="1 2">
    <name type="scientific">Teichococcus globiformis</name>
    <dbReference type="NCBI Taxonomy" id="2307229"/>
    <lineage>
        <taxon>Bacteria</taxon>
        <taxon>Pseudomonadati</taxon>
        <taxon>Pseudomonadota</taxon>
        <taxon>Alphaproteobacteria</taxon>
        <taxon>Acetobacterales</taxon>
        <taxon>Roseomonadaceae</taxon>
        <taxon>Roseomonas</taxon>
    </lineage>
</organism>
<gene>
    <name evidence="1" type="ORF">ACFOD4_03395</name>
</gene>
<evidence type="ECO:0000313" key="2">
    <source>
        <dbReference type="Proteomes" id="UP001595593"/>
    </source>
</evidence>
<name>A0ABV7FWR5_9PROT</name>
<dbReference type="RefSeq" id="WP_379594306.1">
    <property type="nucleotide sequence ID" value="NZ_JBHRTN010000004.1"/>
</dbReference>
<evidence type="ECO:0000313" key="1">
    <source>
        <dbReference type="EMBL" id="MFC3124093.1"/>
    </source>
</evidence>
<reference evidence="2" key="1">
    <citation type="journal article" date="2019" name="Int. J. Syst. Evol. Microbiol.">
        <title>The Global Catalogue of Microorganisms (GCM) 10K type strain sequencing project: providing services to taxonomists for standard genome sequencing and annotation.</title>
        <authorList>
            <consortium name="The Broad Institute Genomics Platform"/>
            <consortium name="The Broad Institute Genome Sequencing Center for Infectious Disease"/>
            <person name="Wu L."/>
            <person name="Ma J."/>
        </authorList>
    </citation>
    <scope>NUCLEOTIDE SEQUENCE [LARGE SCALE GENOMIC DNA]</scope>
    <source>
        <strain evidence="2">KCTC 52094</strain>
    </source>
</reference>
<dbReference type="Proteomes" id="UP001595593">
    <property type="component" value="Unassembled WGS sequence"/>
</dbReference>
<comment type="caution">
    <text evidence="1">The sequence shown here is derived from an EMBL/GenBank/DDBJ whole genome shotgun (WGS) entry which is preliminary data.</text>
</comment>